<dbReference type="InterPro" id="IPR005653">
    <property type="entry name" value="OstA-like_N"/>
</dbReference>
<comment type="function">
    <text evidence="4">Together with LptE, is involved in the assembly of lipopolysaccharide (LPS) at the surface of the outer membrane.</text>
</comment>
<feature type="signal peptide" evidence="4">
    <location>
        <begin position="1"/>
        <end position="22"/>
    </location>
</feature>
<dbReference type="GO" id="GO:0043165">
    <property type="term" value="P:Gram-negative-bacterium-type cell outer membrane assembly"/>
    <property type="evidence" value="ECO:0007669"/>
    <property type="project" value="UniProtKB-UniRule"/>
</dbReference>
<comment type="caution">
    <text evidence="8">The sequence shown here is derived from an EMBL/GenBank/DDBJ whole genome shotgun (WGS) entry which is preliminary data.</text>
</comment>
<sequence length="752" mass="85888" precursor="true">MSFPRYLILIITCISMAKYSFAQQVTDILDDMAQCPIPTYPQLTAAQSIEKSKAITILADKSGINKNKVAKFTGNVMLINNQQTILANEVELNRESSSVNATGDIHFQNKGIDIFADQLNISETLGATTLKNTQYQLAGIAGHGGAGIIAVSKEGTLSLIDSSFTTCYGASPDWQMNASEINISKDESYLEAYHARFSVFNVPVLYLPYFTIPIGDDRQSGFLYPEIGNSGKSGFTTSIPYYWNIAPNIDATITPKYMLKRGSQLMTEFRYLHEEQQGQFDLEYLDQDNEQENSTDARYLVRMQHVGTFSERFRAFVDYTTISDDNYLVDIGSKHYNDNDAYLYQTGELAYFADSWQAKVKLQDFEVLGDNKTNYKALAQLELASHQKIDFLDGLFDVYSEVTNFDNADKTQATAQRYHVEAGFTFPMVTPAWFLNSEFKILQTHYQQDNIPLKSELEESVSRTLPKVRFHGGVNFDRQTHFWGNSFTQTLEPQLQYLYIPEKDQSNIGLYDTTTLQDDYNGLFRDKRFSGLDRIAQANQYSWGVTSRLLDSANQEQLRVSLGRIVYLNDSNFTFEENQGIVADASALAAEVYARINRKWQFSSDIQYNTEDDVTNKSQTSIDYLFGENQTIQLNHRYTRDVSGITLEQLSLAGNVSINKNWQVISRITQDLQQNRSIETYAGLQYQSCCWSLSFAYHRYITANFDEPSSNNKNRDEFNNGFMLRFSMRTKDITDMFNSSIFGYKRPYFLNN</sequence>
<dbReference type="HAMAP" id="MF_01411">
    <property type="entry name" value="LPS_assembly_LptD"/>
    <property type="match status" value="1"/>
</dbReference>
<comment type="subunit">
    <text evidence="4">Component of the lipopolysaccharide transport and assembly complex. Interacts with LptE and LptA.</text>
</comment>
<evidence type="ECO:0000259" key="6">
    <source>
        <dbReference type="Pfam" id="PF04453"/>
    </source>
</evidence>
<proteinExistence type="inferred from homology"/>
<comment type="caution">
    <text evidence="4">Lacks conserved residue(s) required for the propagation of feature annotation.</text>
</comment>
<dbReference type="InterPro" id="IPR020889">
    <property type="entry name" value="LipoPS_assembly_LptD"/>
</dbReference>
<organism evidence="8 10">
    <name type="scientific">Colwellia hornerae</name>
    <dbReference type="NCBI Taxonomy" id="89402"/>
    <lineage>
        <taxon>Bacteria</taxon>
        <taxon>Pseudomonadati</taxon>
        <taxon>Pseudomonadota</taxon>
        <taxon>Gammaproteobacteria</taxon>
        <taxon>Alteromonadales</taxon>
        <taxon>Colwelliaceae</taxon>
        <taxon>Colwellia</taxon>
    </lineage>
</organism>
<dbReference type="PANTHER" id="PTHR30189">
    <property type="entry name" value="LPS-ASSEMBLY PROTEIN"/>
    <property type="match status" value="1"/>
</dbReference>
<keyword evidence="9" id="KW-1185">Reference proteome</keyword>
<evidence type="ECO:0000313" key="10">
    <source>
        <dbReference type="Proteomes" id="UP000321917"/>
    </source>
</evidence>
<evidence type="ECO:0000313" key="9">
    <source>
        <dbReference type="Proteomes" id="UP000321525"/>
    </source>
</evidence>
<evidence type="ECO:0000313" key="7">
    <source>
        <dbReference type="EMBL" id="TWX59285.1"/>
    </source>
</evidence>
<dbReference type="Proteomes" id="UP000321525">
    <property type="component" value="Unassembled WGS sequence"/>
</dbReference>
<dbReference type="InterPro" id="IPR007543">
    <property type="entry name" value="LptD_C"/>
</dbReference>
<reference evidence="8 10" key="1">
    <citation type="submission" date="2019-07" db="EMBL/GenBank/DDBJ databases">
        <title>Genomes of sea-ice associated Colwellia species.</title>
        <authorList>
            <person name="Bowman J.P."/>
        </authorList>
    </citation>
    <scope>NUCLEOTIDE SEQUENCE [LARGE SCALE GENOMIC DNA]</scope>
    <source>
        <strain evidence="7 9">ACAM 607</strain>
        <strain evidence="8 10">IC036</strain>
    </source>
</reference>
<protein>
    <recommendedName>
        <fullName evidence="4">LPS-assembly protein LptD</fullName>
    </recommendedName>
</protein>
<dbReference type="GO" id="GO:0009279">
    <property type="term" value="C:cell outer membrane"/>
    <property type="evidence" value="ECO:0007669"/>
    <property type="project" value="UniProtKB-SubCell"/>
</dbReference>
<keyword evidence="1 4" id="KW-0732">Signal</keyword>
<dbReference type="GO" id="GO:0015920">
    <property type="term" value="P:lipopolysaccharide transport"/>
    <property type="evidence" value="ECO:0007669"/>
    <property type="project" value="InterPro"/>
</dbReference>
<dbReference type="AlphaFoldDB" id="A0A5C6QBP0"/>
<dbReference type="Proteomes" id="UP000321917">
    <property type="component" value="Unassembled WGS sequence"/>
</dbReference>
<evidence type="ECO:0000259" key="5">
    <source>
        <dbReference type="Pfam" id="PF03968"/>
    </source>
</evidence>
<feature type="chain" id="PRO_5023516593" description="LPS-assembly protein LptD" evidence="4">
    <location>
        <begin position="23"/>
        <end position="752"/>
    </location>
</feature>
<keyword evidence="2 4" id="KW-0472">Membrane</keyword>
<comment type="similarity">
    <text evidence="4">Belongs to the LptD family.</text>
</comment>
<dbReference type="GO" id="GO:1990351">
    <property type="term" value="C:transporter complex"/>
    <property type="evidence" value="ECO:0007669"/>
    <property type="project" value="TreeGrafter"/>
</dbReference>
<evidence type="ECO:0000256" key="2">
    <source>
        <dbReference type="ARBA" id="ARBA00023136"/>
    </source>
</evidence>
<gene>
    <name evidence="4 8" type="primary">lptD</name>
    <name evidence="7" type="ORF">ESZ26_09960</name>
    <name evidence="8" type="ORF">ESZ27_11105</name>
</gene>
<accession>A0A5C6QBP0</accession>
<dbReference type="Pfam" id="PF03968">
    <property type="entry name" value="LptD_N"/>
    <property type="match status" value="1"/>
</dbReference>
<comment type="subcellular location">
    <subcellularLocation>
        <location evidence="4">Cell outer membrane</location>
    </subcellularLocation>
</comment>
<dbReference type="PANTHER" id="PTHR30189:SF1">
    <property type="entry name" value="LPS-ASSEMBLY PROTEIN LPTD"/>
    <property type="match status" value="1"/>
</dbReference>
<evidence type="ECO:0000256" key="1">
    <source>
        <dbReference type="ARBA" id="ARBA00022729"/>
    </source>
</evidence>
<dbReference type="Pfam" id="PF04453">
    <property type="entry name" value="LptD"/>
    <property type="match status" value="1"/>
</dbReference>
<dbReference type="EMBL" id="VOLR01000012">
    <property type="protein sequence ID" value="TWX59285.1"/>
    <property type="molecule type" value="Genomic_DNA"/>
</dbReference>
<feature type="domain" description="Organic solvent tolerance-like N-terminal" evidence="5">
    <location>
        <begin position="57"/>
        <end position="187"/>
    </location>
</feature>
<evidence type="ECO:0000313" key="8">
    <source>
        <dbReference type="EMBL" id="TWX66171.1"/>
    </source>
</evidence>
<keyword evidence="3 4" id="KW-0998">Cell outer membrane</keyword>
<dbReference type="InterPro" id="IPR050218">
    <property type="entry name" value="LptD"/>
</dbReference>
<name>A0A5C6QBP0_9GAMM</name>
<feature type="domain" description="LptD C-terminal" evidence="6">
    <location>
        <begin position="297"/>
        <end position="662"/>
    </location>
</feature>
<dbReference type="OrthoDB" id="9760225at2"/>
<dbReference type="EMBL" id="VOLQ01000019">
    <property type="protein sequence ID" value="TWX66171.1"/>
    <property type="molecule type" value="Genomic_DNA"/>
</dbReference>
<evidence type="ECO:0000256" key="3">
    <source>
        <dbReference type="ARBA" id="ARBA00023237"/>
    </source>
</evidence>
<evidence type="ECO:0000256" key="4">
    <source>
        <dbReference type="HAMAP-Rule" id="MF_01411"/>
    </source>
</evidence>